<dbReference type="GO" id="GO:0016226">
    <property type="term" value="P:iron-sulfur cluster assembly"/>
    <property type="evidence" value="ECO:0007669"/>
    <property type="project" value="InterPro"/>
</dbReference>
<dbReference type="InterPro" id="IPR011542">
    <property type="entry name" value="SUF_FeS_clus_asmbl_SufD"/>
</dbReference>
<dbReference type="NCBIfam" id="TIGR01981">
    <property type="entry name" value="sufD"/>
    <property type="match status" value="1"/>
</dbReference>
<protein>
    <submittedName>
        <fullName evidence="4">ABC transporter permease</fullName>
    </submittedName>
</protein>
<dbReference type="Pfam" id="PF01458">
    <property type="entry name" value="SUFBD_core"/>
    <property type="match status" value="1"/>
</dbReference>
<sequence length="428" mass="47968">MSEILGYYDQQAKSRLSDISWVAQLQSKALSSLHKKGFPTRHHEDWKYTQVESILSQSFVTAQSKVTSSYPNKEFQVPVANQVTIHNAEISLGDWTHSLPKGVLILPLMQALTTHPDLVKPFLGHVLKQEHGFHYLNTAMLHTGVFIYVPEDVCIKEPVALTHYQDQDNQAVYLRHLIIMEKGSQLSVIEDYSGVENTNYFTNTVSEIKIGPNAKVEHFKIQRESKAAFHMGHVVVNQSEHSEFSSHSLSLGGKVVRSDVNIDLEEQHASCLMNGIYAPSAGQHVDHHTLVRHLVPNCGSEQDYKGILKGQSRAVFNGKVFVAKDAQHTNAHQQNKNLLLSANAEVDTKPQLEIFADDVVCSHGATVGQLDEEAIFYLETRGISRSEASHYLIQAFANGNLRMIPNDELADWMSNLLTQQLENANENR</sequence>
<dbReference type="STRING" id="66969.Lwal_1433"/>
<dbReference type="InterPro" id="IPR045595">
    <property type="entry name" value="SufBD_N"/>
</dbReference>
<gene>
    <name evidence="4" type="ORF">Lwal_1433</name>
</gene>
<dbReference type="EMBL" id="LNZB01000036">
    <property type="protein sequence ID" value="KTD79361.1"/>
    <property type="molecule type" value="Genomic_DNA"/>
</dbReference>
<dbReference type="OrthoDB" id="9768262at2"/>
<dbReference type="InterPro" id="IPR055346">
    <property type="entry name" value="Fe-S_cluster_assembly_SufBD"/>
</dbReference>
<evidence type="ECO:0000259" key="2">
    <source>
        <dbReference type="Pfam" id="PF01458"/>
    </source>
</evidence>
<name>A0A0W1ADE8_9GAMM</name>
<evidence type="ECO:0000313" key="5">
    <source>
        <dbReference type="Proteomes" id="UP000054729"/>
    </source>
</evidence>
<organism evidence="4 5">
    <name type="scientific">Legionella waltersii</name>
    <dbReference type="NCBI Taxonomy" id="66969"/>
    <lineage>
        <taxon>Bacteria</taxon>
        <taxon>Pseudomonadati</taxon>
        <taxon>Pseudomonadota</taxon>
        <taxon>Gammaproteobacteria</taxon>
        <taxon>Legionellales</taxon>
        <taxon>Legionellaceae</taxon>
        <taxon>Legionella</taxon>
    </lineage>
</organism>
<dbReference type="InterPro" id="IPR000825">
    <property type="entry name" value="SUF_FeS_clus_asmbl_SufBD_core"/>
</dbReference>
<evidence type="ECO:0000256" key="1">
    <source>
        <dbReference type="ARBA" id="ARBA00043967"/>
    </source>
</evidence>
<evidence type="ECO:0000259" key="3">
    <source>
        <dbReference type="Pfam" id="PF19295"/>
    </source>
</evidence>
<dbReference type="AlphaFoldDB" id="A0A0W1ADE8"/>
<evidence type="ECO:0000313" key="4">
    <source>
        <dbReference type="EMBL" id="KTD79361.1"/>
    </source>
</evidence>
<keyword evidence="5" id="KW-1185">Reference proteome</keyword>
<dbReference type="PANTHER" id="PTHR43575">
    <property type="entry name" value="PROTEIN ABCI7, CHLOROPLASTIC"/>
    <property type="match status" value="1"/>
</dbReference>
<dbReference type="Proteomes" id="UP000054729">
    <property type="component" value="Unassembled WGS sequence"/>
</dbReference>
<dbReference type="Pfam" id="PF19295">
    <property type="entry name" value="SufBD_N"/>
    <property type="match status" value="1"/>
</dbReference>
<dbReference type="InterPro" id="IPR037284">
    <property type="entry name" value="SUF_FeS_clus_asmbl_SufBD_sf"/>
</dbReference>
<feature type="domain" description="SUF system FeS cluster assembly SufBD N-terminal" evidence="3">
    <location>
        <begin position="14"/>
        <end position="160"/>
    </location>
</feature>
<proteinExistence type="inferred from homology"/>
<dbReference type="RefSeq" id="WP_058480132.1">
    <property type="nucleotide sequence ID" value="NZ_CAAAIQ010000016.1"/>
</dbReference>
<comment type="caution">
    <text evidence="4">The sequence shown here is derived from an EMBL/GenBank/DDBJ whole genome shotgun (WGS) entry which is preliminary data.</text>
</comment>
<accession>A0A0W1ADE8</accession>
<dbReference type="PATRIC" id="fig|66969.6.peg.1570"/>
<dbReference type="PANTHER" id="PTHR43575:SF1">
    <property type="entry name" value="PROTEIN ABCI7, CHLOROPLASTIC"/>
    <property type="match status" value="1"/>
</dbReference>
<comment type="similarity">
    <text evidence="1">Belongs to the iron-sulfur cluster assembly SufBD family.</text>
</comment>
<feature type="domain" description="SUF system FeS cluster assembly SufBD core" evidence="2">
    <location>
        <begin position="165"/>
        <end position="396"/>
    </location>
</feature>
<reference evidence="4 5" key="1">
    <citation type="submission" date="2015-11" db="EMBL/GenBank/DDBJ databases">
        <title>Genomic analysis of 38 Legionella species identifies large and diverse effector repertoires.</title>
        <authorList>
            <person name="Burstein D."/>
            <person name="Amaro F."/>
            <person name="Zusman T."/>
            <person name="Lifshitz Z."/>
            <person name="Cohen O."/>
            <person name="Gilbert J.A."/>
            <person name="Pupko T."/>
            <person name="Shuman H.A."/>
            <person name="Segal G."/>
        </authorList>
    </citation>
    <scope>NUCLEOTIDE SEQUENCE [LARGE SCALE GENOMIC DNA]</scope>
    <source>
        <strain evidence="4 5">ATCC 51914</strain>
    </source>
</reference>
<dbReference type="SUPFAM" id="SSF101960">
    <property type="entry name" value="Stabilizer of iron transporter SufD"/>
    <property type="match status" value="1"/>
</dbReference>